<evidence type="ECO:0000256" key="1">
    <source>
        <dbReference type="SAM" id="MobiDB-lite"/>
    </source>
</evidence>
<dbReference type="OrthoDB" id="2445133at2759"/>
<dbReference type="CDD" id="cd01767">
    <property type="entry name" value="UBX"/>
    <property type="match status" value="1"/>
</dbReference>
<dbReference type="PROSITE" id="PS50033">
    <property type="entry name" value="UBX"/>
    <property type="match status" value="1"/>
</dbReference>
<comment type="caution">
    <text evidence="3">The sequence shown here is derived from an EMBL/GenBank/DDBJ whole genome shotgun (WGS) entry which is preliminary data.</text>
</comment>
<feature type="compositionally biased region" description="Polar residues" evidence="1">
    <location>
        <begin position="193"/>
        <end position="208"/>
    </location>
</feature>
<evidence type="ECO:0000313" key="4">
    <source>
        <dbReference type="Proteomes" id="UP000799429"/>
    </source>
</evidence>
<feature type="compositionally biased region" description="Polar residues" evidence="1">
    <location>
        <begin position="135"/>
        <end position="144"/>
    </location>
</feature>
<organism evidence="3 4">
    <name type="scientific">Patellaria atrata CBS 101060</name>
    <dbReference type="NCBI Taxonomy" id="1346257"/>
    <lineage>
        <taxon>Eukaryota</taxon>
        <taxon>Fungi</taxon>
        <taxon>Dikarya</taxon>
        <taxon>Ascomycota</taxon>
        <taxon>Pezizomycotina</taxon>
        <taxon>Dothideomycetes</taxon>
        <taxon>Dothideomycetes incertae sedis</taxon>
        <taxon>Patellariales</taxon>
        <taxon>Patellariaceae</taxon>
        <taxon>Patellaria</taxon>
    </lineage>
</organism>
<feature type="region of interest" description="Disordered" evidence="1">
    <location>
        <begin position="121"/>
        <end position="281"/>
    </location>
</feature>
<feature type="compositionally biased region" description="Basic and acidic residues" evidence="1">
    <location>
        <begin position="121"/>
        <end position="134"/>
    </location>
</feature>
<dbReference type="Gene3D" id="3.10.20.90">
    <property type="entry name" value="Phosphatidylinositol 3-kinase Catalytic Subunit, Chain A, domain 1"/>
    <property type="match status" value="1"/>
</dbReference>
<dbReference type="InterPro" id="IPR001012">
    <property type="entry name" value="UBX_dom"/>
</dbReference>
<dbReference type="Pfam" id="PF23187">
    <property type="entry name" value="UBX7_N"/>
    <property type="match status" value="1"/>
</dbReference>
<sequence length="414" mass="45240">MPSDSAIFHEGGLQSGISLAIQTSKLVVCFIYDDSEESKIWETEWLVAKRVRKALVTKTVALRIAFGSPEAGFLAAFCPVSEAPMMIVIHNGRVLEILKKDMSREEWFEGLGRGLGVRGLEHHEEKKEDSEDRQPNYQLSSSKKLSGDKADSETATNQASQDPPVEQPVPREPKGKERATSQKDDTRRKPGNVGSTSTIKNFETIPSQSEKDKSTGKPSSRKATIGTKATIQPKPSPSIQSPKPSSSPSASRSVSKSKPSTDSIFYSTTTPTPTPRAKPTDSALQIRLFDGTTHRNRFPLTSTLSTSVRPWVDSLLSSFTCTSISPPYTFLHILTPLPNHTISVFEEAQSLQELGLVPSATLVLVPVRNYVEGYQSQGGGLLGSVWGMATGAFYNGNHLSFEPNRSDNNDDDDR</sequence>
<feature type="compositionally biased region" description="Low complexity" evidence="1">
    <location>
        <begin position="237"/>
        <end position="271"/>
    </location>
</feature>
<dbReference type="PANTHER" id="PTHR46424:SF1">
    <property type="entry name" value="UBX DOMAIN-CONTAINING PROTEIN 4"/>
    <property type="match status" value="1"/>
</dbReference>
<dbReference type="Pfam" id="PF00789">
    <property type="entry name" value="UBX"/>
    <property type="match status" value="1"/>
</dbReference>
<dbReference type="EMBL" id="MU006095">
    <property type="protein sequence ID" value="KAF2839000.1"/>
    <property type="molecule type" value="Genomic_DNA"/>
</dbReference>
<feature type="compositionally biased region" description="Basic and acidic residues" evidence="1">
    <location>
        <begin position="169"/>
        <end position="188"/>
    </location>
</feature>
<dbReference type="GO" id="GO:0005783">
    <property type="term" value="C:endoplasmic reticulum"/>
    <property type="evidence" value="ECO:0007669"/>
    <property type="project" value="TreeGrafter"/>
</dbReference>
<keyword evidence="4" id="KW-1185">Reference proteome</keyword>
<evidence type="ECO:0000313" key="3">
    <source>
        <dbReference type="EMBL" id="KAF2839000.1"/>
    </source>
</evidence>
<protein>
    <recommendedName>
        <fullName evidence="2">UBX domain-containing protein</fullName>
    </recommendedName>
</protein>
<proteinExistence type="predicted"/>
<feature type="compositionally biased region" description="Polar residues" evidence="1">
    <location>
        <begin position="216"/>
        <end position="230"/>
    </location>
</feature>
<dbReference type="InterPro" id="IPR029071">
    <property type="entry name" value="Ubiquitin-like_domsf"/>
</dbReference>
<dbReference type="Proteomes" id="UP000799429">
    <property type="component" value="Unassembled WGS sequence"/>
</dbReference>
<dbReference type="AlphaFoldDB" id="A0A9P4SBZ6"/>
<accession>A0A9P4SBZ6</accession>
<dbReference type="PANTHER" id="PTHR46424">
    <property type="entry name" value="UBX DOMAIN-CONTAINING PROTEIN 4"/>
    <property type="match status" value="1"/>
</dbReference>
<dbReference type="SMART" id="SM00166">
    <property type="entry name" value="UBX"/>
    <property type="match status" value="1"/>
</dbReference>
<feature type="domain" description="UBX" evidence="2">
    <location>
        <begin position="277"/>
        <end position="364"/>
    </location>
</feature>
<name>A0A9P4SBZ6_9PEZI</name>
<dbReference type="SUPFAM" id="SSF54236">
    <property type="entry name" value="Ubiquitin-like"/>
    <property type="match status" value="1"/>
</dbReference>
<reference evidence="3" key="1">
    <citation type="journal article" date="2020" name="Stud. Mycol.">
        <title>101 Dothideomycetes genomes: a test case for predicting lifestyles and emergence of pathogens.</title>
        <authorList>
            <person name="Haridas S."/>
            <person name="Albert R."/>
            <person name="Binder M."/>
            <person name="Bloem J."/>
            <person name="Labutti K."/>
            <person name="Salamov A."/>
            <person name="Andreopoulos B."/>
            <person name="Baker S."/>
            <person name="Barry K."/>
            <person name="Bills G."/>
            <person name="Bluhm B."/>
            <person name="Cannon C."/>
            <person name="Castanera R."/>
            <person name="Culley D."/>
            <person name="Daum C."/>
            <person name="Ezra D."/>
            <person name="Gonzalez J."/>
            <person name="Henrissat B."/>
            <person name="Kuo A."/>
            <person name="Liang C."/>
            <person name="Lipzen A."/>
            <person name="Lutzoni F."/>
            <person name="Magnuson J."/>
            <person name="Mondo S."/>
            <person name="Nolan M."/>
            <person name="Ohm R."/>
            <person name="Pangilinan J."/>
            <person name="Park H.-J."/>
            <person name="Ramirez L."/>
            <person name="Alfaro M."/>
            <person name="Sun H."/>
            <person name="Tritt A."/>
            <person name="Yoshinaga Y."/>
            <person name="Zwiers L.-H."/>
            <person name="Turgeon B."/>
            <person name="Goodwin S."/>
            <person name="Spatafora J."/>
            <person name="Crous P."/>
            <person name="Grigoriev I."/>
        </authorList>
    </citation>
    <scope>NUCLEOTIDE SEQUENCE</scope>
    <source>
        <strain evidence="3">CBS 101060</strain>
    </source>
</reference>
<dbReference type="GO" id="GO:0036503">
    <property type="term" value="P:ERAD pathway"/>
    <property type="evidence" value="ECO:0007669"/>
    <property type="project" value="TreeGrafter"/>
</dbReference>
<gene>
    <name evidence="3" type="ORF">M501DRAFT_752776</name>
</gene>
<evidence type="ECO:0000259" key="2">
    <source>
        <dbReference type="PROSITE" id="PS50033"/>
    </source>
</evidence>